<sequence length="183" mass="18703">MKKLTIVASLVALFGTAGLAQAASTGTITFNGELTATTCDVIVDGEAADATVTLPTIGTNQLTAAAQTAGRTGFNMALSNCAGTLKTVSAFFEAGTSVDLVTGHLKNMGGTASNVSLQLRDGSSSTQAVIQAGNQNQRLNTTYVPYDLNAGTANLPYAVEYYADGATTPGTVKSSVVYSIQYK</sequence>
<keyword evidence="3 5" id="KW-0732">Signal</keyword>
<dbReference type="AlphaFoldDB" id="A0AAJ1YAB7"/>
<evidence type="ECO:0000313" key="7">
    <source>
        <dbReference type="Proteomes" id="UP001224622"/>
    </source>
</evidence>
<dbReference type="RefSeq" id="WP_309046945.1">
    <property type="nucleotide sequence ID" value="NZ_JAVIGA010000005.1"/>
</dbReference>
<organism evidence="6 7">
    <name type="scientific">Serratia fonticola</name>
    <dbReference type="NCBI Taxonomy" id="47917"/>
    <lineage>
        <taxon>Bacteria</taxon>
        <taxon>Pseudomonadati</taxon>
        <taxon>Pseudomonadota</taxon>
        <taxon>Gammaproteobacteria</taxon>
        <taxon>Enterobacterales</taxon>
        <taxon>Yersiniaceae</taxon>
        <taxon>Serratia</taxon>
    </lineage>
</organism>
<evidence type="ECO:0000256" key="1">
    <source>
        <dbReference type="ARBA" id="ARBA00004561"/>
    </source>
</evidence>
<dbReference type="PANTHER" id="PTHR33420:SF3">
    <property type="entry name" value="FIMBRIAL SUBUNIT ELFA"/>
    <property type="match status" value="1"/>
</dbReference>
<comment type="subcellular location">
    <subcellularLocation>
        <location evidence="1">Fimbrium</location>
    </subcellularLocation>
</comment>
<dbReference type="InterPro" id="IPR050263">
    <property type="entry name" value="Bact_Fimbrial_Adh_Pro"/>
</dbReference>
<dbReference type="InterPro" id="IPR039458">
    <property type="entry name" value="FimA-like"/>
</dbReference>
<feature type="chain" id="PRO_5042607171" evidence="5">
    <location>
        <begin position="23"/>
        <end position="183"/>
    </location>
</feature>
<protein>
    <submittedName>
        <fullName evidence="6">Fimbrial protein</fullName>
    </submittedName>
</protein>
<evidence type="ECO:0000256" key="4">
    <source>
        <dbReference type="ARBA" id="ARBA00023263"/>
    </source>
</evidence>
<dbReference type="GO" id="GO:0043709">
    <property type="term" value="P:cell adhesion involved in single-species biofilm formation"/>
    <property type="evidence" value="ECO:0007669"/>
    <property type="project" value="TreeGrafter"/>
</dbReference>
<evidence type="ECO:0000256" key="3">
    <source>
        <dbReference type="ARBA" id="ARBA00022729"/>
    </source>
</evidence>
<evidence type="ECO:0000256" key="2">
    <source>
        <dbReference type="ARBA" id="ARBA00006671"/>
    </source>
</evidence>
<name>A0AAJ1YAB7_SERFO</name>
<evidence type="ECO:0000313" key="6">
    <source>
        <dbReference type="EMBL" id="MDQ9126179.1"/>
    </source>
</evidence>
<proteinExistence type="inferred from homology"/>
<dbReference type="InterPro" id="IPR036937">
    <property type="entry name" value="Adhesion_dom_fimbrial_sf"/>
</dbReference>
<dbReference type="PANTHER" id="PTHR33420">
    <property type="entry name" value="FIMBRIAL SUBUNIT ELFA-RELATED"/>
    <property type="match status" value="1"/>
</dbReference>
<dbReference type="InterPro" id="IPR008966">
    <property type="entry name" value="Adhesion_dom_sf"/>
</dbReference>
<dbReference type="GO" id="GO:0009289">
    <property type="term" value="C:pilus"/>
    <property type="evidence" value="ECO:0007669"/>
    <property type="project" value="UniProtKB-SubCell"/>
</dbReference>
<reference evidence="6" key="1">
    <citation type="submission" date="2023-08" db="EMBL/GenBank/DDBJ databases">
        <title>The Comparative Genomic Analysis of Yersiniaceae from Polar Regions.</title>
        <authorList>
            <person name="Goncharov A."/>
            <person name="Aslanov B."/>
            <person name="Kolodzhieva V."/>
            <person name="Azarov D."/>
            <person name="Mochov A."/>
            <person name="Lebedeva E."/>
        </authorList>
    </citation>
    <scope>NUCLEOTIDE SEQUENCE</scope>
    <source>
        <strain evidence="6">Vf</strain>
    </source>
</reference>
<evidence type="ECO:0000256" key="5">
    <source>
        <dbReference type="SAM" id="SignalP"/>
    </source>
</evidence>
<feature type="signal peptide" evidence="5">
    <location>
        <begin position="1"/>
        <end position="22"/>
    </location>
</feature>
<dbReference type="SUPFAM" id="SSF49401">
    <property type="entry name" value="Bacterial adhesins"/>
    <property type="match status" value="1"/>
</dbReference>
<dbReference type="Pfam" id="PF16970">
    <property type="entry name" value="FimA"/>
    <property type="match status" value="1"/>
</dbReference>
<dbReference type="EMBL" id="JAVIGA010000005">
    <property type="protein sequence ID" value="MDQ9126179.1"/>
    <property type="molecule type" value="Genomic_DNA"/>
</dbReference>
<accession>A0AAJ1YAB7</accession>
<comment type="similarity">
    <text evidence="2">Belongs to the fimbrial protein family.</text>
</comment>
<dbReference type="Proteomes" id="UP001224622">
    <property type="component" value="Unassembled WGS sequence"/>
</dbReference>
<dbReference type="Gene3D" id="2.60.40.1090">
    <property type="entry name" value="Fimbrial-type adhesion domain"/>
    <property type="match status" value="1"/>
</dbReference>
<gene>
    <name evidence="6" type="ORF">RDT67_07045</name>
</gene>
<keyword evidence="4" id="KW-0281">Fimbrium</keyword>
<comment type="caution">
    <text evidence="6">The sequence shown here is derived from an EMBL/GenBank/DDBJ whole genome shotgun (WGS) entry which is preliminary data.</text>
</comment>